<proteinExistence type="predicted"/>
<sequence>MGTSRKAQTLSFIFWNPSRFHGVFSQCLPFLLFLDTPSPSFWLVLEKIVNVFLQTLEGWAYTGYMGL</sequence>
<protein>
    <submittedName>
        <fullName evidence="1">Uncharacterized protein</fullName>
    </submittedName>
</protein>
<evidence type="ECO:0000313" key="1">
    <source>
        <dbReference type="EMBL" id="GJN02895.1"/>
    </source>
</evidence>
<comment type="caution">
    <text evidence="1">The sequence shown here is derived from an EMBL/GenBank/DDBJ whole genome shotgun (WGS) entry which is preliminary data.</text>
</comment>
<name>A0AAV5CY22_ELECO</name>
<gene>
    <name evidence="1" type="primary">ga20286</name>
    <name evidence="1" type="ORF">PR202_ga20286</name>
</gene>
<dbReference type="AlphaFoldDB" id="A0AAV5CY22"/>
<evidence type="ECO:0000313" key="2">
    <source>
        <dbReference type="Proteomes" id="UP001054889"/>
    </source>
</evidence>
<dbReference type="EMBL" id="BQKI01000009">
    <property type="protein sequence ID" value="GJN02895.1"/>
    <property type="molecule type" value="Genomic_DNA"/>
</dbReference>
<dbReference type="Proteomes" id="UP001054889">
    <property type="component" value="Unassembled WGS sequence"/>
</dbReference>
<reference evidence="1" key="1">
    <citation type="journal article" date="2018" name="DNA Res.">
        <title>Multiple hybrid de novo genome assembly of finger millet, an orphan allotetraploid crop.</title>
        <authorList>
            <person name="Hatakeyama M."/>
            <person name="Aluri S."/>
            <person name="Balachadran M.T."/>
            <person name="Sivarajan S.R."/>
            <person name="Patrignani A."/>
            <person name="Gruter S."/>
            <person name="Poveda L."/>
            <person name="Shimizu-Inatsugi R."/>
            <person name="Baeten J."/>
            <person name="Francoijs K.J."/>
            <person name="Nataraja K.N."/>
            <person name="Reddy Y.A.N."/>
            <person name="Phadnis S."/>
            <person name="Ravikumar R.L."/>
            <person name="Schlapbach R."/>
            <person name="Sreeman S.M."/>
            <person name="Shimizu K.K."/>
        </authorList>
    </citation>
    <scope>NUCLEOTIDE SEQUENCE</scope>
</reference>
<reference evidence="1" key="2">
    <citation type="submission" date="2021-12" db="EMBL/GenBank/DDBJ databases">
        <title>Resequencing data analysis of finger millet.</title>
        <authorList>
            <person name="Hatakeyama M."/>
            <person name="Aluri S."/>
            <person name="Balachadran M.T."/>
            <person name="Sivarajan S.R."/>
            <person name="Poveda L."/>
            <person name="Shimizu-Inatsugi R."/>
            <person name="Schlapbach R."/>
            <person name="Sreeman S.M."/>
            <person name="Shimizu K.K."/>
        </authorList>
    </citation>
    <scope>NUCLEOTIDE SEQUENCE</scope>
</reference>
<keyword evidence="2" id="KW-1185">Reference proteome</keyword>
<organism evidence="1 2">
    <name type="scientific">Eleusine coracana subsp. coracana</name>
    <dbReference type="NCBI Taxonomy" id="191504"/>
    <lineage>
        <taxon>Eukaryota</taxon>
        <taxon>Viridiplantae</taxon>
        <taxon>Streptophyta</taxon>
        <taxon>Embryophyta</taxon>
        <taxon>Tracheophyta</taxon>
        <taxon>Spermatophyta</taxon>
        <taxon>Magnoliopsida</taxon>
        <taxon>Liliopsida</taxon>
        <taxon>Poales</taxon>
        <taxon>Poaceae</taxon>
        <taxon>PACMAD clade</taxon>
        <taxon>Chloridoideae</taxon>
        <taxon>Cynodonteae</taxon>
        <taxon>Eleusininae</taxon>
        <taxon>Eleusine</taxon>
    </lineage>
</organism>
<accession>A0AAV5CY22</accession>